<evidence type="ECO:0000313" key="2">
    <source>
        <dbReference type="EMBL" id="MEQ2200027.1"/>
    </source>
</evidence>
<evidence type="ECO:0000256" key="1">
    <source>
        <dbReference type="SAM" id="MobiDB-lite"/>
    </source>
</evidence>
<dbReference type="Proteomes" id="UP001434883">
    <property type="component" value="Unassembled WGS sequence"/>
</dbReference>
<dbReference type="EMBL" id="JAHRIN010025644">
    <property type="protein sequence ID" value="MEQ2200027.1"/>
    <property type="molecule type" value="Genomic_DNA"/>
</dbReference>
<organism evidence="2 3">
    <name type="scientific">Xenoophorus captivus</name>
    <dbReference type="NCBI Taxonomy" id="1517983"/>
    <lineage>
        <taxon>Eukaryota</taxon>
        <taxon>Metazoa</taxon>
        <taxon>Chordata</taxon>
        <taxon>Craniata</taxon>
        <taxon>Vertebrata</taxon>
        <taxon>Euteleostomi</taxon>
        <taxon>Actinopterygii</taxon>
        <taxon>Neopterygii</taxon>
        <taxon>Teleostei</taxon>
        <taxon>Neoteleostei</taxon>
        <taxon>Acanthomorphata</taxon>
        <taxon>Ovalentaria</taxon>
        <taxon>Atherinomorphae</taxon>
        <taxon>Cyprinodontiformes</taxon>
        <taxon>Goodeidae</taxon>
        <taxon>Xenoophorus</taxon>
    </lineage>
</organism>
<reference evidence="2 3" key="1">
    <citation type="submission" date="2021-06" db="EMBL/GenBank/DDBJ databases">
        <authorList>
            <person name="Palmer J.M."/>
        </authorList>
    </citation>
    <scope>NUCLEOTIDE SEQUENCE [LARGE SCALE GENOMIC DNA]</scope>
    <source>
        <strain evidence="2 3">XC_2019</strain>
        <tissue evidence="2">Muscle</tissue>
    </source>
</reference>
<gene>
    <name evidence="2" type="ORF">XENOCAPTIV_020272</name>
</gene>
<evidence type="ECO:0000313" key="3">
    <source>
        <dbReference type="Proteomes" id="UP001434883"/>
    </source>
</evidence>
<comment type="caution">
    <text evidence="2">The sequence shown here is derived from an EMBL/GenBank/DDBJ whole genome shotgun (WGS) entry which is preliminary data.</text>
</comment>
<feature type="compositionally biased region" description="Basic and acidic residues" evidence="1">
    <location>
        <begin position="1"/>
        <end position="10"/>
    </location>
</feature>
<proteinExistence type="predicted"/>
<feature type="region of interest" description="Disordered" evidence="1">
    <location>
        <begin position="1"/>
        <end position="25"/>
    </location>
</feature>
<accession>A0ABV0QW09</accession>
<protein>
    <submittedName>
        <fullName evidence="2">Uncharacterized protein</fullName>
    </submittedName>
</protein>
<sequence>MVAVHEELTKRGLNQAPAPTCSDSNEMPSYTKSFPLNLCLTSFPINREECPLFPHQMTLSLCFLSLLLSYPAFLPFISPKLLLFCFASRSLAVCLSVDWEKM</sequence>
<keyword evidence="3" id="KW-1185">Reference proteome</keyword>
<name>A0ABV0QW09_9TELE</name>